<dbReference type="Proteomes" id="UP000245880">
    <property type="component" value="Unassembled WGS sequence"/>
</dbReference>
<name>A0A316A8V2_9BACT</name>
<evidence type="ECO:0000256" key="1">
    <source>
        <dbReference type="SAM" id="Phobius"/>
    </source>
</evidence>
<dbReference type="EMBL" id="QGDT01000023">
    <property type="protein sequence ID" value="PWJ53410.1"/>
    <property type="molecule type" value="Genomic_DNA"/>
</dbReference>
<keyword evidence="1" id="KW-0812">Transmembrane</keyword>
<gene>
    <name evidence="2" type="ORF">CLV98_12324</name>
</gene>
<organism evidence="2 3">
    <name type="scientific">Dyadobacter jejuensis</name>
    <dbReference type="NCBI Taxonomy" id="1082580"/>
    <lineage>
        <taxon>Bacteria</taxon>
        <taxon>Pseudomonadati</taxon>
        <taxon>Bacteroidota</taxon>
        <taxon>Cytophagia</taxon>
        <taxon>Cytophagales</taxon>
        <taxon>Spirosomataceae</taxon>
        <taxon>Dyadobacter</taxon>
    </lineage>
</organism>
<feature type="transmembrane region" description="Helical" evidence="1">
    <location>
        <begin position="28"/>
        <end position="46"/>
    </location>
</feature>
<keyword evidence="3" id="KW-1185">Reference proteome</keyword>
<evidence type="ECO:0000313" key="2">
    <source>
        <dbReference type="EMBL" id="PWJ53410.1"/>
    </source>
</evidence>
<sequence length="48" mass="6017">MIYNKKSKRFSFELFLAKKLNRYQYKSYIIIAITITLIIYNLLYFYEH</sequence>
<protein>
    <submittedName>
        <fullName evidence="2">Uncharacterized protein</fullName>
    </submittedName>
</protein>
<keyword evidence="1" id="KW-1133">Transmembrane helix</keyword>
<keyword evidence="1" id="KW-0472">Membrane</keyword>
<dbReference type="AlphaFoldDB" id="A0A316A8V2"/>
<accession>A0A316A8V2</accession>
<comment type="caution">
    <text evidence="2">The sequence shown here is derived from an EMBL/GenBank/DDBJ whole genome shotgun (WGS) entry which is preliminary data.</text>
</comment>
<reference evidence="2 3" key="1">
    <citation type="submission" date="2018-03" db="EMBL/GenBank/DDBJ databases">
        <title>Genomic Encyclopedia of Archaeal and Bacterial Type Strains, Phase II (KMG-II): from individual species to whole genera.</title>
        <authorList>
            <person name="Goeker M."/>
        </authorList>
    </citation>
    <scope>NUCLEOTIDE SEQUENCE [LARGE SCALE GENOMIC DNA]</scope>
    <source>
        <strain evidence="2 3">DSM 100346</strain>
    </source>
</reference>
<evidence type="ECO:0000313" key="3">
    <source>
        <dbReference type="Proteomes" id="UP000245880"/>
    </source>
</evidence>
<proteinExistence type="predicted"/>